<dbReference type="GO" id="GO:0140664">
    <property type="term" value="F:ATP-dependent DNA damage sensor activity"/>
    <property type="evidence" value="ECO:0007669"/>
    <property type="project" value="InterPro"/>
</dbReference>
<organism evidence="14 15">
    <name type="scientific">Brockia lithotrophica</name>
    <dbReference type="NCBI Taxonomy" id="933949"/>
    <lineage>
        <taxon>Bacteria</taxon>
        <taxon>Bacillati</taxon>
        <taxon>Bacillota</taxon>
        <taxon>Bacilli</taxon>
        <taxon>Bacillales</taxon>
        <taxon>Bacillales Family X. Incertae Sedis</taxon>
        <taxon>Brockia</taxon>
    </lineage>
</organism>
<comment type="similarity">
    <text evidence="1 9 10">Belongs to the DNA mismatch repair MutS family.</text>
</comment>
<evidence type="ECO:0000256" key="7">
    <source>
        <dbReference type="ARBA" id="ARBA00023204"/>
    </source>
</evidence>
<keyword evidence="5 9" id="KW-0067">ATP-binding</keyword>
<evidence type="ECO:0000256" key="4">
    <source>
        <dbReference type="ARBA" id="ARBA00022763"/>
    </source>
</evidence>
<keyword evidence="6 9" id="KW-0238">DNA-binding</keyword>
<dbReference type="NCBIfam" id="TIGR01070">
    <property type="entry name" value="mutS1"/>
    <property type="match status" value="1"/>
</dbReference>
<comment type="function">
    <text evidence="8 9">This protein is involved in the repair of mismatches in DNA. It is possible that it carries out the mismatch recognition step. This protein has a weak ATPase activity.</text>
</comment>
<sequence>MFRQYLEIKRQVPDMLLFFRLGDFYELFFEDAEIVSRELGLTLTGRDGGSERVPMCGVPYHSADQYLRQLLEKGYRVAICEQVEDPKTAKGLVRREITRILTPGTLLEEPYLTVDNRFLAAIVPWDSSRDAGSPGSGRRSRGKGGEGGAKAYGFAFLDVSTGEGYALVDPLVGESGLEAELAAISPREVLLAPEIWEDLEPLVRRFGAFPTLWQGDVTGAEKAVEPAAGGEGLAEAGEDYLRSLAPGTPGFEAARHLVAYVRRVSRAARLPLRPFVAFRRRDAMVLDAATRRSLELFETERRRSYEGSLLWLLDETRTPMGRRLLRRFLERPLVDPGEIKARLAAVRTLKRLPLLREGLRELLARTYDIERPLARLYAGGATGKDLARLRDTLRALPHVRALLLESMAGEDLPERFLPWRRLDLLDALRALLERALVDDPPLSLSDGGVIRAGYDAELDRLRALQEEGTARIARLEEEERRRTGIRSLKVGYNRVFGYYIEVTRPNLHLVPPHYRRRQTLAGAERFDTEELKRWEEEILTAEERARAREAVLLEDVRRRILEAAPRLRELAGLLAELDVFQALATVADRRGYVEPEISPDGSLFVRTGRHPVLEALMPPGAFVPNDASLDDEARVLLITGPNMAGKSTYMRQVALIQLLFQMGSFVPAEAARLPVVDRIFTRIGAGDDLAAGDSTFMVEMKEVRTMLLEATSKSLLLVDELGRGTSTEDGLAIAQATIEYIHDRVGAKALISTHFHELAELEGRLPRLRNVHLEVKERADGVVFTRRLRRGAASRSYGIYVARLAGIPEEVIRRAERLARLYGGRGAAVEMLTLPLDFPPGETGEEEREAEDLDVGAAPAELSDRHTLRELLAFLREIEELDVDRMTPIQALNTLAALRRRLRERFDALAGFGGPAEDGGLGEDSRKEGDRRG</sequence>
<dbReference type="HAMAP" id="MF_00096">
    <property type="entry name" value="MutS"/>
    <property type="match status" value="1"/>
</dbReference>
<dbReference type="SUPFAM" id="SSF53150">
    <property type="entry name" value="DNA repair protein MutS, domain II"/>
    <property type="match status" value="1"/>
</dbReference>
<dbReference type="EMBL" id="PEBW01000002">
    <property type="protein sequence ID" value="PTQ52532.1"/>
    <property type="molecule type" value="Genomic_DNA"/>
</dbReference>
<dbReference type="GO" id="GO:0005829">
    <property type="term" value="C:cytosol"/>
    <property type="evidence" value="ECO:0007669"/>
    <property type="project" value="TreeGrafter"/>
</dbReference>
<feature type="domain" description="DNA mismatch repair proteins mutS family" evidence="13">
    <location>
        <begin position="714"/>
        <end position="730"/>
    </location>
</feature>
<dbReference type="Gene3D" id="3.40.1170.10">
    <property type="entry name" value="DNA repair protein MutS, domain I"/>
    <property type="match status" value="1"/>
</dbReference>
<name>A0A2T5G8K8_9BACL</name>
<dbReference type="Pfam" id="PF05190">
    <property type="entry name" value="MutS_IV"/>
    <property type="match status" value="1"/>
</dbReference>
<dbReference type="FunFam" id="3.40.1170.10:FF:000001">
    <property type="entry name" value="DNA mismatch repair protein MutS"/>
    <property type="match status" value="1"/>
</dbReference>
<dbReference type="GO" id="GO:0005524">
    <property type="term" value="F:ATP binding"/>
    <property type="evidence" value="ECO:0007669"/>
    <property type="project" value="UniProtKB-UniRule"/>
</dbReference>
<dbReference type="PANTHER" id="PTHR11361:SF34">
    <property type="entry name" value="DNA MISMATCH REPAIR PROTEIN MSH1, MITOCHONDRIAL"/>
    <property type="match status" value="1"/>
</dbReference>
<evidence type="ECO:0000256" key="3">
    <source>
        <dbReference type="ARBA" id="ARBA00022741"/>
    </source>
</evidence>
<evidence type="ECO:0000313" key="14">
    <source>
        <dbReference type="EMBL" id="PTQ52532.1"/>
    </source>
</evidence>
<dbReference type="GO" id="GO:0006298">
    <property type="term" value="P:mismatch repair"/>
    <property type="evidence" value="ECO:0007669"/>
    <property type="project" value="UniProtKB-UniRule"/>
</dbReference>
<dbReference type="AlphaFoldDB" id="A0A2T5G8K8"/>
<evidence type="ECO:0000259" key="13">
    <source>
        <dbReference type="PROSITE" id="PS00486"/>
    </source>
</evidence>
<dbReference type="PANTHER" id="PTHR11361">
    <property type="entry name" value="DNA MISMATCH REPAIR PROTEIN MUTS FAMILY MEMBER"/>
    <property type="match status" value="1"/>
</dbReference>
<dbReference type="InterPro" id="IPR016151">
    <property type="entry name" value="DNA_mismatch_repair_MutS_N"/>
</dbReference>
<feature type="binding site" evidence="9">
    <location>
        <begin position="640"/>
        <end position="647"/>
    </location>
    <ligand>
        <name>ATP</name>
        <dbReference type="ChEBI" id="CHEBI:30616"/>
    </ligand>
</feature>
<dbReference type="Gene3D" id="1.10.1420.10">
    <property type="match status" value="2"/>
</dbReference>
<reference evidence="14 15" key="1">
    <citation type="submission" date="2017-08" db="EMBL/GenBank/DDBJ databases">
        <title>Burning lignite coal seam in the remote Altai Mountains harbors a hydrogen-driven thermophilic microbial community.</title>
        <authorList>
            <person name="Kadnikov V.V."/>
            <person name="Mardanov A.V."/>
            <person name="Ivasenko D."/>
            <person name="Beletsky A.V."/>
            <person name="Karnachuk O.V."/>
            <person name="Ravin N.V."/>
        </authorList>
    </citation>
    <scope>NUCLEOTIDE SEQUENCE [LARGE SCALE GENOMIC DNA]</scope>
    <source>
        <strain evidence="14">AL31</strain>
    </source>
</reference>
<keyword evidence="7 9" id="KW-0234">DNA repair</keyword>
<evidence type="ECO:0000256" key="6">
    <source>
        <dbReference type="ARBA" id="ARBA00023125"/>
    </source>
</evidence>
<dbReference type="GO" id="GO:0003684">
    <property type="term" value="F:damaged DNA binding"/>
    <property type="evidence" value="ECO:0007669"/>
    <property type="project" value="UniProtKB-UniRule"/>
</dbReference>
<dbReference type="InterPro" id="IPR007696">
    <property type="entry name" value="DNA_mismatch_repair_MutS_core"/>
</dbReference>
<evidence type="ECO:0000256" key="2">
    <source>
        <dbReference type="ARBA" id="ARBA00021982"/>
    </source>
</evidence>
<evidence type="ECO:0000313" key="15">
    <source>
        <dbReference type="Proteomes" id="UP000244016"/>
    </source>
</evidence>
<dbReference type="FunFam" id="3.40.50.300:FF:000870">
    <property type="entry name" value="MutS protein homolog 4"/>
    <property type="match status" value="1"/>
</dbReference>
<dbReference type="SUPFAM" id="SSF48334">
    <property type="entry name" value="DNA repair protein MutS, domain III"/>
    <property type="match status" value="1"/>
</dbReference>
<dbReference type="InterPro" id="IPR005748">
    <property type="entry name" value="DNA_mismatch_repair_MutS"/>
</dbReference>
<dbReference type="SMART" id="SM00534">
    <property type="entry name" value="MUTSac"/>
    <property type="match status" value="1"/>
</dbReference>
<dbReference type="PIRSF" id="PIRSF037677">
    <property type="entry name" value="DNA_mis_repair_Msh6"/>
    <property type="match status" value="1"/>
</dbReference>
<dbReference type="Gene3D" id="3.40.50.300">
    <property type="entry name" value="P-loop containing nucleotide triphosphate hydrolases"/>
    <property type="match status" value="1"/>
</dbReference>
<protein>
    <recommendedName>
        <fullName evidence="2 9">DNA mismatch repair protein MutS</fullName>
    </recommendedName>
</protein>
<keyword evidence="4 9" id="KW-0227">DNA damage</keyword>
<dbReference type="SUPFAM" id="SSF55271">
    <property type="entry name" value="DNA repair protein MutS, domain I"/>
    <property type="match status" value="1"/>
</dbReference>
<dbReference type="InterPro" id="IPR007860">
    <property type="entry name" value="DNA_mmatch_repair_MutS_con_dom"/>
</dbReference>
<accession>A0A2T5G8K8</accession>
<dbReference type="InterPro" id="IPR045076">
    <property type="entry name" value="MutS"/>
</dbReference>
<dbReference type="InterPro" id="IPR036187">
    <property type="entry name" value="DNA_mismatch_repair_MutS_sf"/>
</dbReference>
<dbReference type="Pfam" id="PF05192">
    <property type="entry name" value="MutS_III"/>
    <property type="match status" value="1"/>
</dbReference>
<evidence type="ECO:0000256" key="12">
    <source>
        <dbReference type="SAM" id="MobiDB-lite"/>
    </source>
</evidence>
<evidence type="ECO:0000256" key="8">
    <source>
        <dbReference type="ARBA" id="ARBA00024647"/>
    </source>
</evidence>
<evidence type="ECO:0000256" key="11">
    <source>
        <dbReference type="SAM" id="Coils"/>
    </source>
</evidence>
<dbReference type="NCBIfam" id="NF003810">
    <property type="entry name" value="PRK05399.1"/>
    <property type="match status" value="1"/>
</dbReference>
<dbReference type="GO" id="GO:0030983">
    <property type="term" value="F:mismatched DNA binding"/>
    <property type="evidence" value="ECO:0007669"/>
    <property type="project" value="InterPro"/>
</dbReference>
<dbReference type="InterPro" id="IPR027417">
    <property type="entry name" value="P-loop_NTPase"/>
</dbReference>
<dbReference type="Pfam" id="PF05188">
    <property type="entry name" value="MutS_II"/>
    <property type="match status" value="1"/>
</dbReference>
<dbReference type="Pfam" id="PF00488">
    <property type="entry name" value="MutS_V"/>
    <property type="match status" value="1"/>
</dbReference>
<dbReference type="Pfam" id="PF01624">
    <property type="entry name" value="MutS_I"/>
    <property type="match status" value="1"/>
</dbReference>
<dbReference type="InterPro" id="IPR007861">
    <property type="entry name" value="DNA_mismatch_repair_MutS_clamp"/>
</dbReference>
<feature type="compositionally biased region" description="Basic and acidic residues" evidence="12">
    <location>
        <begin position="923"/>
        <end position="933"/>
    </location>
</feature>
<feature type="coiled-coil region" evidence="11">
    <location>
        <begin position="524"/>
        <end position="551"/>
    </location>
</feature>
<keyword evidence="3 9" id="KW-0547">Nucleotide-binding</keyword>
<dbReference type="Gene3D" id="3.30.420.110">
    <property type="entry name" value="MutS, connector domain"/>
    <property type="match status" value="1"/>
</dbReference>
<dbReference type="Proteomes" id="UP000244016">
    <property type="component" value="Unassembled WGS sequence"/>
</dbReference>
<feature type="region of interest" description="Disordered" evidence="12">
    <location>
        <begin position="910"/>
        <end position="933"/>
    </location>
</feature>
<comment type="caution">
    <text evidence="14">The sequence shown here is derived from an EMBL/GenBank/DDBJ whole genome shotgun (WGS) entry which is preliminary data.</text>
</comment>
<evidence type="ECO:0000256" key="1">
    <source>
        <dbReference type="ARBA" id="ARBA00006271"/>
    </source>
</evidence>
<dbReference type="SMART" id="SM00533">
    <property type="entry name" value="MUTSd"/>
    <property type="match status" value="1"/>
</dbReference>
<dbReference type="CDD" id="cd03284">
    <property type="entry name" value="ABC_MutS1"/>
    <property type="match status" value="1"/>
</dbReference>
<evidence type="ECO:0000256" key="9">
    <source>
        <dbReference type="HAMAP-Rule" id="MF_00096"/>
    </source>
</evidence>
<keyword evidence="11" id="KW-0175">Coiled coil</keyword>
<gene>
    <name evidence="9" type="primary">mutS</name>
    <name evidence="14" type="ORF">BLITH_0711</name>
</gene>
<dbReference type="SUPFAM" id="SSF52540">
    <property type="entry name" value="P-loop containing nucleoside triphosphate hydrolases"/>
    <property type="match status" value="1"/>
</dbReference>
<dbReference type="InterPro" id="IPR017261">
    <property type="entry name" value="DNA_mismatch_repair_MutS/MSH"/>
</dbReference>
<dbReference type="PROSITE" id="PS00486">
    <property type="entry name" value="DNA_MISMATCH_REPAIR_2"/>
    <property type="match status" value="1"/>
</dbReference>
<proteinExistence type="inferred from homology"/>
<dbReference type="InterPro" id="IPR036678">
    <property type="entry name" value="MutS_con_dom_sf"/>
</dbReference>
<dbReference type="InterPro" id="IPR007695">
    <property type="entry name" value="DNA_mismatch_repair_MutS-lik_N"/>
</dbReference>
<evidence type="ECO:0000256" key="5">
    <source>
        <dbReference type="ARBA" id="ARBA00022840"/>
    </source>
</evidence>
<dbReference type="InterPro" id="IPR000432">
    <property type="entry name" value="DNA_mismatch_repair_MutS_C"/>
</dbReference>
<evidence type="ECO:0000256" key="10">
    <source>
        <dbReference type="RuleBase" id="RU003756"/>
    </source>
</evidence>